<dbReference type="GO" id="GO:0030864">
    <property type="term" value="C:cortical actin cytoskeleton"/>
    <property type="evidence" value="ECO:0007669"/>
    <property type="project" value="UniProtKB-ARBA"/>
</dbReference>
<feature type="coiled-coil region" evidence="6">
    <location>
        <begin position="124"/>
        <end position="151"/>
    </location>
</feature>
<dbReference type="PANTHER" id="PTHR15735:SF21">
    <property type="entry name" value="PROTEIN NERVOUS WRECK"/>
    <property type="match status" value="1"/>
</dbReference>
<dbReference type="InterPro" id="IPR001060">
    <property type="entry name" value="FCH_dom"/>
</dbReference>
<evidence type="ECO:0000256" key="2">
    <source>
        <dbReference type="ARBA" id="ARBA00022723"/>
    </source>
</evidence>
<dbReference type="PRINTS" id="PR00452">
    <property type="entry name" value="SH3DOMAIN"/>
</dbReference>
<dbReference type="CDD" id="cd00174">
    <property type="entry name" value="SH3"/>
    <property type="match status" value="1"/>
</dbReference>
<keyword evidence="11" id="KW-1185">Reference proteome</keyword>
<name>A0A367JP13_RHIST</name>
<proteinExistence type="predicted"/>
<protein>
    <submittedName>
        <fullName evidence="10">Uncharacterized protein</fullName>
    </submittedName>
</protein>
<dbReference type="AlphaFoldDB" id="A0A367JP13"/>
<dbReference type="SUPFAM" id="SSF103657">
    <property type="entry name" value="BAR/IMD domain-like"/>
    <property type="match status" value="1"/>
</dbReference>
<dbReference type="PROSITE" id="PS00479">
    <property type="entry name" value="ZF_DAG_PE_1"/>
    <property type="match status" value="1"/>
</dbReference>
<dbReference type="STRING" id="4846.A0A367JP13"/>
<dbReference type="SMART" id="SM00326">
    <property type="entry name" value="SH3"/>
    <property type="match status" value="2"/>
</dbReference>
<keyword evidence="2" id="KW-0479">Metal-binding</keyword>
<dbReference type="GO" id="GO:0030036">
    <property type="term" value="P:actin cytoskeleton organization"/>
    <property type="evidence" value="ECO:0007669"/>
    <property type="project" value="UniProtKB-ARBA"/>
</dbReference>
<dbReference type="PANTHER" id="PTHR15735">
    <property type="entry name" value="FCH AND DOUBLE SH3 DOMAINS PROTEIN"/>
    <property type="match status" value="1"/>
</dbReference>
<dbReference type="InterPro" id="IPR001452">
    <property type="entry name" value="SH3_domain"/>
</dbReference>
<reference evidence="10 11" key="1">
    <citation type="journal article" date="2018" name="G3 (Bethesda)">
        <title>Phylogenetic and Phylogenomic Definition of Rhizopus Species.</title>
        <authorList>
            <person name="Gryganskyi A.P."/>
            <person name="Golan J."/>
            <person name="Dolatabadi S."/>
            <person name="Mondo S."/>
            <person name="Robb S."/>
            <person name="Idnurm A."/>
            <person name="Muszewska A."/>
            <person name="Steczkiewicz K."/>
            <person name="Masonjones S."/>
            <person name="Liao H.L."/>
            <person name="Gajdeczka M.T."/>
            <person name="Anike F."/>
            <person name="Vuek A."/>
            <person name="Anishchenko I.M."/>
            <person name="Voigt K."/>
            <person name="de Hoog G.S."/>
            <person name="Smith M.E."/>
            <person name="Heitman J."/>
            <person name="Vilgalys R."/>
            <person name="Stajich J.E."/>
        </authorList>
    </citation>
    <scope>NUCLEOTIDE SEQUENCE [LARGE SCALE GENOMIC DNA]</scope>
    <source>
        <strain evidence="10 11">LSU 92-RS-03</strain>
    </source>
</reference>
<dbReference type="PRINTS" id="PR00499">
    <property type="entry name" value="P67PHOX"/>
</dbReference>
<dbReference type="Pfam" id="PF14604">
    <property type="entry name" value="SH3_9"/>
    <property type="match status" value="1"/>
</dbReference>
<dbReference type="SMART" id="SM00055">
    <property type="entry name" value="FCH"/>
    <property type="match status" value="1"/>
</dbReference>
<dbReference type="Gene3D" id="1.20.1270.60">
    <property type="entry name" value="Arfaptin homology (AH) domain/BAR domain"/>
    <property type="match status" value="1"/>
</dbReference>
<dbReference type="InterPro" id="IPR046349">
    <property type="entry name" value="C1-like_sf"/>
</dbReference>
<dbReference type="SUPFAM" id="SSF50044">
    <property type="entry name" value="SH3-domain"/>
    <property type="match status" value="2"/>
</dbReference>
<feature type="domain" description="Phorbol-ester/DAG-type" evidence="8">
    <location>
        <begin position="384"/>
        <end position="434"/>
    </location>
</feature>
<evidence type="ECO:0000256" key="5">
    <source>
        <dbReference type="PROSITE-ProRule" id="PRU01077"/>
    </source>
</evidence>
<evidence type="ECO:0000256" key="1">
    <source>
        <dbReference type="ARBA" id="ARBA00022443"/>
    </source>
</evidence>
<feature type="domain" description="F-BAR" evidence="9">
    <location>
        <begin position="1"/>
        <end position="246"/>
    </location>
</feature>
<feature type="domain" description="SH3" evidence="7">
    <location>
        <begin position="498"/>
        <end position="551"/>
    </location>
</feature>
<dbReference type="GO" id="GO:0046872">
    <property type="term" value="F:metal ion binding"/>
    <property type="evidence" value="ECO:0007669"/>
    <property type="project" value="UniProtKB-KW"/>
</dbReference>
<dbReference type="OrthoDB" id="8783038at2759"/>
<evidence type="ECO:0000256" key="4">
    <source>
        <dbReference type="PROSITE-ProRule" id="PRU00192"/>
    </source>
</evidence>
<dbReference type="PROSITE" id="PS50081">
    <property type="entry name" value="ZF_DAG_PE_2"/>
    <property type="match status" value="1"/>
</dbReference>
<organism evidence="10 11">
    <name type="scientific">Rhizopus stolonifer</name>
    <name type="common">Rhizopus nigricans</name>
    <dbReference type="NCBI Taxonomy" id="4846"/>
    <lineage>
        <taxon>Eukaryota</taxon>
        <taxon>Fungi</taxon>
        <taxon>Fungi incertae sedis</taxon>
        <taxon>Mucoromycota</taxon>
        <taxon>Mucoromycotina</taxon>
        <taxon>Mucoromycetes</taxon>
        <taxon>Mucorales</taxon>
        <taxon>Mucorineae</taxon>
        <taxon>Rhizopodaceae</taxon>
        <taxon>Rhizopus</taxon>
    </lineage>
</organism>
<dbReference type="InterPro" id="IPR031160">
    <property type="entry name" value="F_BAR_dom"/>
</dbReference>
<dbReference type="InterPro" id="IPR027267">
    <property type="entry name" value="AH/BAR_dom_sf"/>
</dbReference>
<dbReference type="FunFam" id="2.30.30.40:FF:000072">
    <property type="entry name" value="Unconventional Myosin IB"/>
    <property type="match status" value="1"/>
</dbReference>
<evidence type="ECO:0000259" key="9">
    <source>
        <dbReference type="PROSITE" id="PS51741"/>
    </source>
</evidence>
<keyword evidence="3" id="KW-0862">Zinc</keyword>
<sequence>MTFGTDLKDQVPSILDYVGQGITSLSQFRAFIKEKSHIEREYAQKLENLTKKYKPNKKEDWNTNDEGTSSAAWIQLLEQTSFIAKNRLGVSDQMHQTTDTLRELISRKEEGRKKQERDKTFSEKDRAKQVYDDACLEIENLKSKLTKTSDQEKVQKQLEAAYLECDNKKNMYLLAVGVANAERTKYFDQDLPMLADQLEGLDAERVECLQSTLRQYIYIENNSLSIVKQCHDDTAHFIDTLDPLVEAEQFTQRALGLDSAERNIPFNFVPWNGGANASETIIDRDDHLVTNDAAVIFLNNKLIKDRKRLDLLKQDVSQKSSEASQLESEVDVQNKATADYDKSKEKWLDLVRDLILVSTEHTRVKSEVDLIIEHIGDDGLRAMNHDFKSSSFTIPTTCDYCSNTIWGLSNKGFTCRACGFNCHAKCEMKVAPNCSKVKGQVNPQPDSRCIYTYEAQNEDEITIHEGDILVTIEADDGSGWIKAQKGTHIGLVPASYIEPLEIVTAIYDFTADNPEELELHEGDCIRVIKKDDSGWWEGCLNGKIGVFPANY</sequence>
<comment type="caution">
    <text evidence="10">The sequence shown here is derived from an EMBL/GenBank/DDBJ whole genome shotgun (WGS) entry which is preliminary data.</text>
</comment>
<dbReference type="PROSITE" id="PS51741">
    <property type="entry name" value="F_BAR"/>
    <property type="match status" value="1"/>
</dbReference>
<evidence type="ECO:0000256" key="3">
    <source>
        <dbReference type="ARBA" id="ARBA00022833"/>
    </source>
</evidence>
<dbReference type="Gene3D" id="2.30.30.40">
    <property type="entry name" value="SH3 Domains"/>
    <property type="match status" value="2"/>
</dbReference>
<keyword evidence="5 6" id="KW-0175">Coiled coil</keyword>
<evidence type="ECO:0000256" key="6">
    <source>
        <dbReference type="SAM" id="Coils"/>
    </source>
</evidence>
<dbReference type="EMBL" id="PJQM01002956">
    <property type="protein sequence ID" value="RCH91684.1"/>
    <property type="molecule type" value="Genomic_DNA"/>
</dbReference>
<feature type="non-terminal residue" evidence="10">
    <location>
        <position position="551"/>
    </location>
</feature>
<dbReference type="CDD" id="cd20824">
    <property type="entry name" value="C1_SpBZZ1-like"/>
    <property type="match status" value="1"/>
</dbReference>
<dbReference type="GO" id="GO:0030833">
    <property type="term" value="P:regulation of actin filament polymerization"/>
    <property type="evidence" value="ECO:0007669"/>
    <property type="project" value="TreeGrafter"/>
</dbReference>
<dbReference type="Gene3D" id="3.30.60.20">
    <property type="match status" value="1"/>
</dbReference>
<dbReference type="PRINTS" id="PR00008">
    <property type="entry name" value="DAGPEDOMAIN"/>
</dbReference>
<evidence type="ECO:0000313" key="10">
    <source>
        <dbReference type="EMBL" id="RCH91684.1"/>
    </source>
</evidence>
<dbReference type="InterPro" id="IPR002219">
    <property type="entry name" value="PKC_DAG/PE"/>
</dbReference>
<dbReference type="SUPFAM" id="SSF57889">
    <property type="entry name" value="Cysteine-rich domain"/>
    <property type="match status" value="1"/>
</dbReference>
<evidence type="ECO:0000313" key="11">
    <source>
        <dbReference type="Proteomes" id="UP000253551"/>
    </source>
</evidence>
<dbReference type="SMART" id="SM00109">
    <property type="entry name" value="C1"/>
    <property type="match status" value="1"/>
</dbReference>
<dbReference type="Pfam" id="PF00130">
    <property type="entry name" value="C1_1"/>
    <property type="match status" value="1"/>
</dbReference>
<dbReference type="InterPro" id="IPR036028">
    <property type="entry name" value="SH3-like_dom_sf"/>
</dbReference>
<dbReference type="Proteomes" id="UP000253551">
    <property type="component" value="Unassembled WGS sequence"/>
</dbReference>
<evidence type="ECO:0000259" key="7">
    <source>
        <dbReference type="PROSITE" id="PS50002"/>
    </source>
</evidence>
<accession>A0A367JP13</accession>
<dbReference type="Pfam" id="PF00018">
    <property type="entry name" value="SH3_1"/>
    <property type="match status" value="1"/>
</dbReference>
<dbReference type="PROSITE" id="PS50002">
    <property type="entry name" value="SH3"/>
    <property type="match status" value="1"/>
</dbReference>
<dbReference type="Pfam" id="PF00611">
    <property type="entry name" value="FCH"/>
    <property type="match status" value="1"/>
</dbReference>
<dbReference type="InterPro" id="IPR020454">
    <property type="entry name" value="DAG/PE-bd"/>
</dbReference>
<gene>
    <name evidence="10" type="ORF">CU098_007902</name>
</gene>
<evidence type="ECO:0000259" key="8">
    <source>
        <dbReference type="PROSITE" id="PS50081"/>
    </source>
</evidence>
<keyword evidence="1 4" id="KW-0728">SH3 domain</keyword>